<dbReference type="InterPro" id="IPR036291">
    <property type="entry name" value="NAD(P)-bd_dom_sf"/>
</dbReference>
<name>A0A3D8YB05_9BACT</name>
<evidence type="ECO:0000256" key="2">
    <source>
        <dbReference type="ARBA" id="ARBA00023002"/>
    </source>
</evidence>
<organism evidence="4 5">
    <name type="scientific">Dyadobacter luteus</name>
    <dbReference type="NCBI Taxonomy" id="2259619"/>
    <lineage>
        <taxon>Bacteria</taxon>
        <taxon>Pseudomonadati</taxon>
        <taxon>Bacteroidota</taxon>
        <taxon>Cytophagia</taxon>
        <taxon>Cytophagales</taxon>
        <taxon>Spirosomataceae</taxon>
        <taxon>Dyadobacter</taxon>
    </lineage>
</organism>
<protein>
    <submittedName>
        <fullName evidence="4">Short-chain dehydrogenase/reductase</fullName>
    </submittedName>
</protein>
<dbReference type="PANTHER" id="PTHR43976:SF16">
    <property type="entry name" value="SHORT-CHAIN DEHYDROGENASE_REDUCTASE FAMILY PROTEIN"/>
    <property type="match status" value="1"/>
</dbReference>
<dbReference type="InterPro" id="IPR002347">
    <property type="entry name" value="SDR_fam"/>
</dbReference>
<gene>
    <name evidence="4" type="ORF">DSL64_13695</name>
</gene>
<dbReference type="EMBL" id="QNUL01000009">
    <property type="protein sequence ID" value="REA60945.1"/>
    <property type="molecule type" value="Genomic_DNA"/>
</dbReference>
<evidence type="ECO:0000313" key="5">
    <source>
        <dbReference type="Proteomes" id="UP000256373"/>
    </source>
</evidence>
<keyword evidence="5" id="KW-1185">Reference proteome</keyword>
<evidence type="ECO:0000313" key="4">
    <source>
        <dbReference type="EMBL" id="REA60945.1"/>
    </source>
</evidence>
<dbReference type="PRINTS" id="PR00080">
    <property type="entry name" value="SDRFAMILY"/>
</dbReference>
<dbReference type="GO" id="GO:0016491">
    <property type="term" value="F:oxidoreductase activity"/>
    <property type="evidence" value="ECO:0007669"/>
    <property type="project" value="UniProtKB-KW"/>
</dbReference>
<evidence type="ECO:0000256" key="1">
    <source>
        <dbReference type="ARBA" id="ARBA00006484"/>
    </source>
</evidence>
<dbReference type="CDD" id="cd05374">
    <property type="entry name" value="17beta-HSD-like_SDR_c"/>
    <property type="match status" value="1"/>
</dbReference>
<dbReference type="PRINTS" id="PR00081">
    <property type="entry name" value="GDHRDH"/>
</dbReference>
<sequence>MIHQNEKAPKIWFITGTSRGFGRVWTEAILQRGDKVAATARSLESIADFKEKYGDNVLTLELDVTNPGQVKEAVERAHAHFGRLDIVLNNAGYSLVATIEEAEPDEVKAMYETNIFGPLAVIKAALPLLRKQGGGHIMGTSSNLGHVTLPVIGYYASSKWAFESIHESLAMEVKDFGIKVTIIEPGAYATEFGSQESLKFSAGMDIYTDFKNQFFQQLQSLERGDPAATPQAILQIADAENPPLRFFLGSHNLPGVKQAYGERISVWEEWDSLASSAQGQAK</sequence>
<dbReference type="Pfam" id="PF00106">
    <property type="entry name" value="adh_short"/>
    <property type="match status" value="1"/>
</dbReference>
<dbReference type="Gene3D" id="3.40.50.720">
    <property type="entry name" value="NAD(P)-binding Rossmann-like Domain"/>
    <property type="match status" value="1"/>
</dbReference>
<dbReference type="NCBIfam" id="NF006114">
    <property type="entry name" value="PRK08263.1"/>
    <property type="match status" value="1"/>
</dbReference>
<dbReference type="PANTHER" id="PTHR43976">
    <property type="entry name" value="SHORT CHAIN DEHYDROGENASE"/>
    <property type="match status" value="1"/>
</dbReference>
<dbReference type="RefSeq" id="WP_115831466.1">
    <property type="nucleotide sequence ID" value="NZ_QNUL01000009.1"/>
</dbReference>
<evidence type="ECO:0000256" key="3">
    <source>
        <dbReference type="RuleBase" id="RU000363"/>
    </source>
</evidence>
<dbReference type="OrthoDB" id="9786056at2"/>
<dbReference type="SUPFAM" id="SSF51735">
    <property type="entry name" value="NAD(P)-binding Rossmann-fold domains"/>
    <property type="match status" value="1"/>
</dbReference>
<proteinExistence type="inferred from homology"/>
<accession>A0A3D8YB05</accession>
<comment type="similarity">
    <text evidence="1 3">Belongs to the short-chain dehydrogenases/reductases (SDR) family.</text>
</comment>
<keyword evidence="2" id="KW-0560">Oxidoreductase</keyword>
<reference evidence="4 5" key="1">
    <citation type="submission" date="2018-07" db="EMBL/GenBank/DDBJ databases">
        <title>Dyadobacter roseus sp. nov., isolated from rose rhizosphere soil.</title>
        <authorList>
            <person name="Chen L."/>
        </authorList>
    </citation>
    <scope>NUCLEOTIDE SEQUENCE [LARGE SCALE GENOMIC DNA]</scope>
    <source>
        <strain evidence="4 5">RS19</strain>
    </source>
</reference>
<dbReference type="AlphaFoldDB" id="A0A3D8YB05"/>
<dbReference type="Proteomes" id="UP000256373">
    <property type="component" value="Unassembled WGS sequence"/>
</dbReference>
<dbReference type="InterPro" id="IPR051911">
    <property type="entry name" value="SDR_oxidoreductase"/>
</dbReference>
<comment type="caution">
    <text evidence="4">The sequence shown here is derived from an EMBL/GenBank/DDBJ whole genome shotgun (WGS) entry which is preliminary data.</text>
</comment>